<name>A0A1I0CN81_9FIRM</name>
<comment type="caution">
    <text evidence="1">The sequence shown here is derived from an EMBL/GenBank/DDBJ whole genome shotgun (WGS) entry which is preliminary data.</text>
</comment>
<sequence>MFINSSQLKKLMKRDYKDVKLTIGNIDSGYSIMGSAWAVHIMHDGMPNIVKSLIIELAGILPAEGEIFTISKENPMPQHEIDTGEGRSIHVVQRYRISGRPAFWTNVYEERNEEMYGLIQSNLNGELCHVRKELLDLIDLEAIDFNQEELPGNPCYREDMSGGLIWHNETTTLLLLPSCQDDRVANALKQVIFDPYLNGFLENEEDEDEDR</sequence>
<organism evidence="1 2">
    <name type="scientific">Enterocloster clostridioformis</name>
    <dbReference type="NCBI Taxonomy" id="1531"/>
    <lineage>
        <taxon>Bacteria</taxon>
        <taxon>Bacillati</taxon>
        <taxon>Bacillota</taxon>
        <taxon>Clostridia</taxon>
        <taxon>Lachnospirales</taxon>
        <taxon>Lachnospiraceae</taxon>
        <taxon>Enterocloster</taxon>
    </lineage>
</organism>
<protein>
    <submittedName>
        <fullName evidence="1">Uncharacterized protein</fullName>
    </submittedName>
</protein>
<dbReference type="AlphaFoldDB" id="A0A1I0CN81"/>
<gene>
    <name evidence="1" type="ORF">SAMN05216521_1002140</name>
</gene>
<evidence type="ECO:0000313" key="1">
    <source>
        <dbReference type="EMBL" id="SET20465.1"/>
    </source>
</evidence>
<evidence type="ECO:0000313" key="2">
    <source>
        <dbReference type="Proteomes" id="UP000182121"/>
    </source>
</evidence>
<dbReference type="RefSeq" id="WP_074661445.1">
    <property type="nucleotide sequence ID" value="NZ_FOIO01000002.1"/>
</dbReference>
<dbReference type="Proteomes" id="UP000182121">
    <property type="component" value="Unassembled WGS sequence"/>
</dbReference>
<proteinExistence type="predicted"/>
<dbReference type="EMBL" id="FOIO01000002">
    <property type="protein sequence ID" value="SET20465.1"/>
    <property type="molecule type" value="Genomic_DNA"/>
</dbReference>
<reference evidence="1 2" key="1">
    <citation type="submission" date="2016-10" db="EMBL/GenBank/DDBJ databases">
        <authorList>
            <person name="Varghese N."/>
            <person name="Submissions S."/>
        </authorList>
    </citation>
    <scope>NUCLEOTIDE SEQUENCE [LARGE SCALE GENOMIC DNA]</scope>
    <source>
        <strain evidence="1 2">NLAE-zl-C196</strain>
    </source>
</reference>
<accession>A0A1I0CN81</accession>